<dbReference type="STRING" id="426128.SAMN05660297_01011"/>
<organism evidence="7 8">
    <name type="scientific">Natronincola peptidivorans</name>
    <dbReference type="NCBI Taxonomy" id="426128"/>
    <lineage>
        <taxon>Bacteria</taxon>
        <taxon>Bacillati</taxon>
        <taxon>Bacillota</taxon>
        <taxon>Clostridia</taxon>
        <taxon>Peptostreptococcales</taxon>
        <taxon>Natronincolaceae</taxon>
        <taxon>Natronincola</taxon>
    </lineage>
</organism>
<evidence type="ECO:0000259" key="6">
    <source>
        <dbReference type="Pfam" id="PF00496"/>
    </source>
</evidence>
<comment type="subcellular location">
    <subcellularLocation>
        <location evidence="1">Cell membrane</location>
        <topology evidence="1">Lipid-anchor</topology>
    </subcellularLocation>
</comment>
<gene>
    <name evidence="7" type="ORF">SAMN05660297_01011</name>
</gene>
<evidence type="ECO:0000256" key="3">
    <source>
        <dbReference type="ARBA" id="ARBA00022448"/>
    </source>
</evidence>
<dbReference type="OrthoDB" id="9772924at2"/>
<evidence type="ECO:0000256" key="1">
    <source>
        <dbReference type="ARBA" id="ARBA00004193"/>
    </source>
</evidence>
<dbReference type="Gene3D" id="3.40.190.10">
    <property type="entry name" value="Periplasmic binding protein-like II"/>
    <property type="match status" value="1"/>
</dbReference>
<dbReference type="SUPFAM" id="SSF53850">
    <property type="entry name" value="Periplasmic binding protein-like II"/>
    <property type="match status" value="1"/>
</dbReference>
<dbReference type="EMBL" id="FOHU01000003">
    <property type="protein sequence ID" value="SES95927.1"/>
    <property type="molecule type" value="Genomic_DNA"/>
</dbReference>
<keyword evidence="8" id="KW-1185">Reference proteome</keyword>
<sequence length="513" mass="56826">MFKKKTVIIVSLMLVLALVAVGCSSNEASVTPADPNKLVVAQASDAVSLDPHAENDNASARVMKQMYETLVEQDETMEIASGLAVSWEQVDERTYEFQLKEGVKFHNGEEMTADDVVFTFKRAAVSPRVAAIVGVLDADAIEAVDTYTVRVATKEPFAPILAHLAHPAASILNEKAVTEAGADYGQKPVGTGPYMLENWQKDEFVELIKFEDYHDETRMANIETVVFRAISEAGNRTIELETGGIDIAYDIPAMDVNRVEEHANLNLIRDMNFSTTYIGFNAEKEPFNDVRVRQAINYALNMDAIVGAAYDGIGTPAKGPLGANVWGANLDLEAYGHNVEKAKELMKEAGYEDGFSTEIWTNQNPQRIAVMETVQNQLREIGITVETRVLDWGVFLQDTEDGKHDMIVLGWGTVTGDPDYGLYVLFHSDAHGAAGNRTFYTNPRVDELLDLGRVTADPEERAAIYHEAQEIIREDAPWVFTWNGEEITGVKSYVKGFKNHPAGHHTLWNVSYE</sequence>
<reference evidence="7 8" key="1">
    <citation type="submission" date="2016-10" db="EMBL/GenBank/DDBJ databases">
        <authorList>
            <person name="de Groot N.N."/>
        </authorList>
    </citation>
    <scope>NUCLEOTIDE SEQUENCE [LARGE SCALE GENOMIC DNA]</scope>
    <source>
        <strain evidence="7 8">DSM 18979</strain>
    </source>
</reference>
<dbReference type="CDD" id="cd08499">
    <property type="entry name" value="PBP2_Ylib_like"/>
    <property type="match status" value="1"/>
</dbReference>
<feature type="chain" id="PRO_5039009975" evidence="5">
    <location>
        <begin position="29"/>
        <end position="513"/>
    </location>
</feature>
<evidence type="ECO:0000313" key="8">
    <source>
        <dbReference type="Proteomes" id="UP000199568"/>
    </source>
</evidence>
<feature type="signal peptide" evidence="5">
    <location>
        <begin position="1"/>
        <end position="28"/>
    </location>
</feature>
<protein>
    <submittedName>
        <fullName evidence="7">Peptide/nickel transport system substrate-binding protein</fullName>
    </submittedName>
</protein>
<comment type="similarity">
    <text evidence="2">Belongs to the bacterial solute-binding protein 5 family.</text>
</comment>
<evidence type="ECO:0000256" key="2">
    <source>
        <dbReference type="ARBA" id="ARBA00005695"/>
    </source>
</evidence>
<dbReference type="PIRSF" id="PIRSF002741">
    <property type="entry name" value="MppA"/>
    <property type="match status" value="1"/>
</dbReference>
<dbReference type="RefSeq" id="WP_090440272.1">
    <property type="nucleotide sequence ID" value="NZ_FOHU01000003.1"/>
</dbReference>
<dbReference type="InterPro" id="IPR030678">
    <property type="entry name" value="Peptide/Ni-bd"/>
</dbReference>
<dbReference type="GO" id="GO:0042597">
    <property type="term" value="C:periplasmic space"/>
    <property type="evidence" value="ECO:0007669"/>
    <property type="project" value="UniProtKB-ARBA"/>
</dbReference>
<dbReference type="Proteomes" id="UP000199568">
    <property type="component" value="Unassembled WGS sequence"/>
</dbReference>
<dbReference type="GO" id="GO:0015833">
    <property type="term" value="P:peptide transport"/>
    <property type="evidence" value="ECO:0007669"/>
    <property type="project" value="TreeGrafter"/>
</dbReference>
<dbReference type="Gene3D" id="3.90.76.10">
    <property type="entry name" value="Dipeptide-binding Protein, Domain 1"/>
    <property type="match status" value="1"/>
</dbReference>
<dbReference type="GO" id="GO:0043190">
    <property type="term" value="C:ATP-binding cassette (ABC) transporter complex"/>
    <property type="evidence" value="ECO:0007669"/>
    <property type="project" value="InterPro"/>
</dbReference>
<feature type="domain" description="Solute-binding protein family 5" evidence="6">
    <location>
        <begin position="79"/>
        <end position="430"/>
    </location>
</feature>
<dbReference type="GO" id="GO:1904680">
    <property type="term" value="F:peptide transmembrane transporter activity"/>
    <property type="evidence" value="ECO:0007669"/>
    <property type="project" value="TreeGrafter"/>
</dbReference>
<proteinExistence type="inferred from homology"/>
<dbReference type="PANTHER" id="PTHR30290">
    <property type="entry name" value="PERIPLASMIC BINDING COMPONENT OF ABC TRANSPORTER"/>
    <property type="match status" value="1"/>
</dbReference>
<dbReference type="InterPro" id="IPR000914">
    <property type="entry name" value="SBP_5_dom"/>
</dbReference>
<keyword evidence="3" id="KW-0813">Transport</keyword>
<evidence type="ECO:0000313" key="7">
    <source>
        <dbReference type="EMBL" id="SES95927.1"/>
    </source>
</evidence>
<dbReference type="InterPro" id="IPR039424">
    <property type="entry name" value="SBP_5"/>
</dbReference>
<dbReference type="Pfam" id="PF00496">
    <property type="entry name" value="SBP_bac_5"/>
    <property type="match status" value="1"/>
</dbReference>
<evidence type="ECO:0000256" key="4">
    <source>
        <dbReference type="ARBA" id="ARBA00022729"/>
    </source>
</evidence>
<dbReference type="AlphaFoldDB" id="A0A1I0ANF5"/>
<name>A0A1I0ANF5_9FIRM</name>
<evidence type="ECO:0000256" key="5">
    <source>
        <dbReference type="SAM" id="SignalP"/>
    </source>
</evidence>
<keyword evidence="4 5" id="KW-0732">Signal</keyword>
<dbReference type="PROSITE" id="PS01040">
    <property type="entry name" value="SBP_BACTERIAL_5"/>
    <property type="match status" value="1"/>
</dbReference>
<dbReference type="Gene3D" id="3.10.105.10">
    <property type="entry name" value="Dipeptide-binding Protein, Domain 3"/>
    <property type="match status" value="1"/>
</dbReference>
<dbReference type="PROSITE" id="PS51257">
    <property type="entry name" value="PROKAR_LIPOPROTEIN"/>
    <property type="match status" value="1"/>
</dbReference>
<dbReference type="InterPro" id="IPR023765">
    <property type="entry name" value="SBP_5_CS"/>
</dbReference>
<dbReference type="PANTHER" id="PTHR30290:SF9">
    <property type="entry name" value="OLIGOPEPTIDE-BINDING PROTEIN APPA"/>
    <property type="match status" value="1"/>
</dbReference>
<accession>A0A1I0ANF5</accession>